<reference evidence="2" key="1">
    <citation type="submission" date="2017-04" db="EMBL/GenBank/DDBJ databases">
        <authorList>
            <person name="Varghese N."/>
            <person name="Submissions S."/>
        </authorList>
    </citation>
    <scope>NUCLEOTIDE SEQUENCE [LARGE SCALE GENOMIC DNA]</scope>
    <source>
        <strain evidence="2">RKEM611</strain>
    </source>
</reference>
<dbReference type="RefSeq" id="WP_132324453.1">
    <property type="nucleotide sequence ID" value="NZ_FWZT01000027.1"/>
</dbReference>
<evidence type="ECO:0000313" key="1">
    <source>
        <dbReference type="EMBL" id="SMF73010.1"/>
    </source>
</evidence>
<dbReference type="EMBL" id="FWZT01000027">
    <property type="protein sequence ID" value="SMF73010.1"/>
    <property type="molecule type" value="Genomic_DNA"/>
</dbReference>
<gene>
    <name evidence="1" type="ORF">SAMN06296036_12757</name>
</gene>
<evidence type="ECO:0008006" key="3">
    <source>
        <dbReference type="Google" id="ProtNLM"/>
    </source>
</evidence>
<keyword evidence="2" id="KW-1185">Reference proteome</keyword>
<accession>A0A1Y6CKJ2</accession>
<name>A0A1Y6CKJ2_9BACT</name>
<dbReference type="Proteomes" id="UP000192907">
    <property type="component" value="Unassembled WGS sequence"/>
</dbReference>
<proteinExistence type="predicted"/>
<dbReference type="AlphaFoldDB" id="A0A1Y6CKJ2"/>
<sequence>MKVYLRPVLYIMICLGCGVNTSNPGTNGGSKGTTMLLKLPQSQSGASLGLNIVGVTLKGSQQYNVSESVTAKSGQQVALFSRQTVPAGSYTAVELSLDSNTPLTFVDSSGSSQQVYVPPVEVFEAIDDDLDLENGFQLQDHGRIAVLLSQIKRDLSVIEESEQIFSLQYDFTTSLIPLSEAHPVIQDYYSEAGLADDALIFDASIDEIDFEEFDYDFDDCLEDDDDCDEIDAGSGILAIEILSEDIDRACLYQLETELETIESDSSCEGASAIATTDEDRFFEAIVEADSYLVSFWKGEEFFATGQVEVSDQDEAYYVLDSSGTLQRESGSEDEN</sequence>
<protein>
    <recommendedName>
        <fullName evidence="3">DUF4382 domain-containing protein</fullName>
    </recommendedName>
</protein>
<evidence type="ECO:0000313" key="2">
    <source>
        <dbReference type="Proteomes" id="UP000192907"/>
    </source>
</evidence>
<organism evidence="1 2">
    <name type="scientific">Pseudobacteriovorax antillogorgiicola</name>
    <dbReference type="NCBI Taxonomy" id="1513793"/>
    <lineage>
        <taxon>Bacteria</taxon>
        <taxon>Pseudomonadati</taxon>
        <taxon>Bdellovibrionota</taxon>
        <taxon>Oligoflexia</taxon>
        <taxon>Oligoflexales</taxon>
        <taxon>Pseudobacteriovoracaceae</taxon>
        <taxon>Pseudobacteriovorax</taxon>
    </lineage>
</organism>